<keyword evidence="5" id="KW-0067">ATP-binding</keyword>
<evidence type="ECO:0000256" key="2">
    <source>
        <dbReference type="ARBA" id="ARBA00010393"/>
    </source>
</evidence>
<dbReference type="AlphaFoldDB" id="A0A1B9NGR7"/>
<keyword evidence="3" id="KW-0963">Cytoplasm</keyword>
<evidence type="ECO:0000313" key="10">
    <source>
        <dbReference type="Proteomes" id="UP000093355"/>
    </source>
</evidence>
<evidence type="ECO:0000313" key="9">
    <source>
        <dbReference type="EMBL" id="OCG75809.1"/>
    </source>
</evidence>
<feature type="region of interest" description="Disordered" evidence="7">
    <location>
        <begin position="332"/>
        <end position="355"/>
    </location>
</feature>
<dbReference type="InterPro" id="IPR027417">
    <property type="entry name" value="P-loop_NTPase"/>
</dbReference>
<dbReference type="FunFam" id="3.40.50.300:FF:000013">
    <property type="entry name" value="PhoH family ATPase"/>
    <property type="match status" value="1"/>
</dbReference>
<dbReference type="GO" id="GO:0005524">
    <property type="term" value="F:ATP binding"/>
    <property type="evidence" value="ECO:0007669"/>
    <property type="project" value="UniProtKB-KW"/>
</dbReference>
<reference evidence="9 10" key="1">
    <citation type="submission" date="2016-05" db="EMBL/GenBank/DDBJ databases">
        <authorList>
            <person name="Lavstsen T."/>
            <person name="Jespersen J.S."/>
        </authorList>
    </citation>
    <scope>NUCLEOTIDE SEQUENCE [LARGE SCALE GENOMIC DNA]</scope>
    <source>
        <strain evidence="9 10">YLB-01</strain>
    </source>
</reference>
<name>A0A1B9NGR7_9MICO</name>
<dbReference type="Proteomes" id="UP000093355">
    <property type="component" value="Unassembled WGS sequence"/>
</dbReference>
<protein>
    <recommendedName>
        <fullName evidence="6">PhoH-like protein</fullName>
    </recommendedName>
</protein>
<dbReference type="STRING" id="904291.A7J15_01845"/>
<dbReference type="InterPro" id="IPR051451">
    <property type="entry name" value="PhoH2-like"/>
</dbReference>
<accession>A0A1B9NGR7</accession>
<evidence type="ECO:0000259" key="8">
    <source>
        <dbReference type="Pfam" id="PF02562"/>
    </source>
</evidence>
<dbReference type="SUPFAM" id="SSF52540">
    <property type="entry name" value="P-loop containing nucleoside triphosphate hydrolases"/>
    <property type="match status" value="1"/>
</dbReference>
<dbReference type="PANTHER" id="PTHR30473">
    <property type="entry name" value="PROTEIN PHOH"/>
    <property type="match status" value="1"/>
</dbReference>
<sequence>MADAPYTDRVYADGVAMVQLLGPQDRLLRMVEGAHPDVDVHVRGNEITLSGEEPAVRAARALVDELLELTRGGHQLAPADVASSARMMRGDGPRPTEVMGEAILSSRGRVIRPKTAGQKAYVDAIDENTIVFGIGPAGTGKTYLAMAKAVQALQRREVEKIILTRPAVEAGERLGFLPGTLTDKIDPYLRPLYDAVNEMMDPEVVPKLIASGTIEVAPLAYMRGRTLNNAFVVLDEAQNTTPEQMKMFLTRLGFGTKMVVTGDITQVDLPGGTSGLRLVTKILGDVDDIHFSRLTSDDVVRHTLVGKIVDAYTEYDERRTAHRHELEEAREFANRAERRSAIRRDRQTRGHGGRS</sequence>
<feature type="compositionally biased region" description="Basic and acidic residues" evidence="7">
    <location>
        <begin position="332"/>
        <end position="348"/>
    </location>
</feature>
<evidence type="ECO:0000256" key="4">
    <source>
        <dbReference type="ARBA" id="ARBA00022741"/>
    </source>
</evidence>
<dbReference type="Pfam" id="PF02562">
    <property type="entry name" value="PhoH"/>
    <property type="match status" value="1"/>
</dbReference>
<organism evidence="9 10">
    <name type="scientific">Microbacterium sediminis</name>
    <dbReference type="NCBI Taxonomy" id="904291"/>
    <lineage>
        <taxon>Bacteria</taxon>
        <taxon>Bacillati</taxon>
        <taxon>Actinomycetota</taxon>
        <taxon>Actinomycetes</taxon>
        <taxon>Micrococcales</taxon>
        <taxon>Microbacteriaceae</taxon>
        <taxon>Microbacterium</taxon>
    </lineage>
</organism>
<keyword evidence="10" id="KW-1185">Reference proteome</keyword>
<dbReference type="Gene3D" id="3.40.50.300">
    <property type="entry name" value="P-loop containing nucleotide triphosphate hydrolases"/>
    <property type="match status" value="1"/>
</dbReference>
<evidence type="ECO:0000256" key="6">
    <source>
        <dbReference type="ARBA" id="ARBA00039970"/>
    </source>
</evidence>
<evidence type="ECO:0000256" key="7">
    <source>
        <dbReference type="SAM" id="MobiDB-lite"/>
    </source>
</evidence>
<evidence type="ECO:0000256" key="3">
    <source>
        <dbReference type="ARBA" id="ARBA00022490"/>
    </source>
</evidence>
<evidence type="ECO:0000256" key="5">
    <source>
        <dbReference type="ARBA" id="ARBA00022840"/>
    </source>
</evidence>
<dbReference type="InterPro" id="IPR003714">
    <property type="entry name" value="PhoH"/>
</dbReference>
<comment type="caution">
    <text evidence="9">The sequence shown here is derived from an EMBL/GenBank/DDBJ whole genome shotgun (WGS) entry which is preliminary data.</text>
</comment>
<comment type="subcellular location">
    <subcellularLocation>
        <location evidence="1">Cytoplasm</location>
    </subcellularLocation>
</comment>
<gene>
    <name evidence="9" type="ORF">A7J15_01845</name>
</gene>
<dbReference type="PANTHER" id="PTHR30473:SF1">
    <property type="entry name" value="PHOH-LIKE PROTEIN"/>
    <property type="match status" value="1"/>
</dbReference>
<dbReference type="EMBL" id="LXMD01000012">
    <property type="protein sequence ID" value="OCG75809.1"/>
    <property type="molecule type" value="Genomic_DNA"/>
</dbReference>
<keyword evidence="4" id="KW-0547">Nucleotide-binding</keyword>
<proteinExistence type="inferred from homology"/>
<feature type="domain" description="PhoH-like protein" evidence="8">
    <location>
        <begin position="111"/>
        <end position="312"/>
    </location>
</feature>
<comment type="similarity">
    <text evidence="2">Belongs to the PhoH family.</text>
</comment>
<dbReference type="GO" id="GO:0005829">
    <property type="term" value="C:cytosol"/>
    <property type="evidence" value="ECO:0007669"/>
    <property type="project" value="TreeGrafter"/>
</dbReference>
<evidence type="ECO:0000256" key="1">
    <source>
        <dbReference type="ARBA" id="ARBA00004496"/>
    </source>
</evidence>